<accession>A0A1H2HBP0</accession>
<dbReference type="InterPro" id="IPR015424">
    <property type="entry name" value="PyrdxlP-dep_Trfase"/>
</dbReference>
<reference evidence="8 9" key="1">
    <citation type="submission" date="2016-10" db="EMBL/GenBank/DDBJ databases">
        <authorList>
            <person name="Varghese N."/>
            <person name="Submissions S."/>
        </authorList>
    </citation>
    <scope>NUCLEOTIDE SEQUENCE [LARGE SCALE GENOMIC DNA]</scope>
    <source>
        <strain evidence="8 9">BS2775</strain>
    </source>
</reference>
<gene>
    <name evidence="8" type="ORF">SAMN04490197_4612</name>
</gene>
<organism evidence="8 9">
    <name type="scientific">Pseudomonas orientalis</name>
    <dbReference type="NCBI Taxonomy" id="76758"/>
    <lineage>
        <taxon>Bacteria</taxon>
        <taxon>Pseudomonadati</taxon>
        <taxon>Pseudomonadota</taxon>
        <taxon>Gammaproteobacteria</taxon>
        <taxon>Pseudomonadales</taxon>
        <taxon>Pseudomonadaceae</taxon>
        <taxon>Pseudomonas</taxon>
    </lineage>
</organism>
<dbReference type="SUPFAM" id="SSF53383">
    <property type="entry name" value="PLP-dependent transferases"/>
    <property type="match status" value="1"/>
</dbReference>
<comment type="catalytic activity">
    <reaction evidence="7">
        <text>L-2,4-diaminobutanoate + 2-oxoglutarate = L-aspartate 4-semialdehyde + L-glutamate</text>
        <dbReference type="Rhea" id="RHEA:11160"/>
        <dbReference type="ChEBI" id="CHEBI:16810"/>
        <dbReference type="ChEBI" id="CHEBI:29985"/>
        <dbReference type="ChEBI" id="CHEBI:58761"/>
        <dbReference type="ChEBI" id="CHEBI:537519"/>
        <dbReference type="EC" id="2.6.1.76"/>
    </reaction>
</comment>
<dbReference type="NCBIfam" id="NF006733">
    <property type="entry name" value="PRK09264.1"/>
    <property type="match status" value="1"/>
</dbReference>
<evidence type="ECO:0000256" key="5">
    <source>
        <dbReference type="ARBA" id="ARBA00022898"/>
    </source>
</evidence>
<dbReference type="NCBIfam" id="TIGR02407">
    <property type="entry name" value="ectoine_ectB"/>
    <property type="match status" value="1"/>
</dbReference>
<evidence type="ECO:0000256" key="4">
    <source>
        <dbReference type="ARBA" id="ARBA00022679"/>
    </source>
</evidence>
<dbReference type="GO" id="GO:0030170">
    <property type="term" value="F:pyridoxal phosphate binding"/>
    <property type="evidence" value="ECO:0007669"/>
    <property type="project" value="InterPro"/>
</dbReference>
<evidence type="ECO:0000256" key="6">
    <source>
        <dbReference type="RuleBase" id="RU003560"/>
    </source>
</evidence>
<dbReference type="PROSITE" id="PS00600">
    <property type="entry name" value="AA_TRANSFER_CLASS_3"/>
    <property type="match status" value="1"/>
</dbReference>
<evidence type="ECO:0000256" key="7">
    <source>
        <dbReference type="RuleBase" id="RU365034"/>
    </source>
</evidence>
<dbReference type="InterPro" id="IPR012773">
    <property type="entry name" value="Ectoine_EctB"/>
</dbReference>
<dbReference type="UniPathway" id="UPA00067">
    <property type="reaction ID" value="UER00121"/>
</dbReference>
<sequence length="428" mass="46860">MEIFEMLESNVRSYCRSFPMVLHSAQFHHVVDEHGRHYIDFFSAAGSLNYGHNPECAVSAVVDYLKSNGIVSTLDMYSTAKRDFLKSFNDVILKPRNLDYRIQFTGPTGANAVEAALKIARMKTERSNVIAFTNAYHGLSLGALSLTGNREKRDAAGISLGGVTRLPFEGYMPGVDTLGLLEKMLDDPSSGVDLPAAIIFESIQAEGGLNTASIQWMQRLSRIAYERGILLIADEIQTGCGRSGRFFSFEEAGIVPDIVTLSKSLGGIGLPIAVVLMKPELDIWKPGQHNGTFRGNNLAFVAARAVIETYWKSADFVKGLTTRVNLLDELLIEIRVALPKTFSFELAGRGLLRGLRFDNPETAALVQAEALRNGLIVETCGPRDEVVKLLPCITIKEEALRQGLAILEAALKNVQHQSSVREISATVS</sequence>
<comment type="pathway">
    <text evidence="7">Amine and polyamine biosynthesis; ectoine biosynthesis; L-ectoine from L-aspartate 4-semialdehyde: step 1/3.</text>
</comment>
<dbReference type="PANTHER" id="PTHR43552:SF2">
    <property type="entry name" value="DIAMINOBUTYRATE--2-OXOGLUTARATE TRANSAMINASE"/>
    <property type="match status" value="1"/>
</dbReference>
<dbReference type="GO" id="GO:0045303">
    <property type="term" value="F:diaminobutyrate-2-oxoglutarate transaminase activity"/>
    <property type="evidence" value="ECO:0007669"/>
    <property type="project" value="UniProtKB-EC"/>
</dbReference>
<dbReference type="GO" id="GO:0019491">
    <property type="term" value="P:ectoine biosynthetic process"/>
    <property type="evidence" value="ECO:0007669"/>
    <property type="project" value="UniProtKB-UniPathway"/>
</dbReference>
<protein>
    <recommendedName>
        <fullName evidence="7">Diaminobutyrate--2-oxoglutarate transaminase</fullName>
        <ecNumber evidence="7">2.6.1.76</ecNumber>
    </recommendedName>
    <alternativeName>
        <fullName evidence="7">DABA aminotransferase</fullName>
    </alternativeName>
</protein>
<dbReference type="Gene3D" id="3.40.640.10">
    <property type="entry name" value="Type I PLP-dependent aspartate aminotransferase-like (Major domain)"/>
    <property type="match status" value="1"/>
</dbReference>
<evidence type="ECO:0000313" key="9">
    <source>
        <dbReference type="Proteomes" id="UP000183653"/>
    </source>
</evidence>
<dbReference type="AlphaFoldDB" id="A0A1H2HBP0"/>
<dbReference type="Pfam" id="PF00202">
    <property type="entry name" value="Aminotran_3"/>
    <property type="match status" value="1"/>
</dbReference>
<proteinExistence type="inferred from homology"/>
<evidence type="ECO:0000256" key="2">
    <source>
        <dbReference type="ARBA" id="ARBA00008954"/>
    </source>
</evidence>
<dbReference type="RefSeq" id="WP_057725830.1">
    <property type="nucleotide sequence ID" value="NZ_JYLM01000013.1"/>
</dbReference>
<dbReference type="Proteomes" id="UP000183653">
    <property type="component" value="Chromosome I"/>
</dbReference>
<dbReference type="InterPro" id="IPR005814">
    <property type="entry name" value="Aminotrans_3"/>
</dbReference>
<evidence type="ECO:0000256" key="3">
    <source>
        <dbReference type="ARBA" id="ARBA00022576"/>
    </source>
</evidence>
<keyword evidence="9" id="KW-1185">Reference proteome</keyword>
<dbReference type="InterPro" id="IPR004637">
    <property type="entry name" value="Dat"/>
</dbReference>
<dbReference type="InterPro" id="IPR015421">
    <property type="entry name" value="PyrdxlP-dep_Trfase_major"/>
</dbReference>
<dbReference type="NCBIfam" id="TIGR00709">
    <property type="entry name" value="dat"/>
    <property type="match status" value="1"/>
</dbReference>
<name>A0A1H2HBP0_9PSED</name>
<evidence type="ECO:0000256" key="1">
    <source>
        <dbReference type="ARBA" id="ARBA00001933"/>
    </source>
</evidence>
<dbReference type="InterPro" id="IPR015422">
    <property type="entry name" value="PyrdxlP-dep_Trfase_small"/>
</dbReference>
<keyword evidence="5 6" id="KW-0663">Pyridoxal phosphate</keyword>
<dbReference type="Gene3D" id="3.90.1150.10">
    <property type="entry name" value="Aspartate Aminotransferase, domain 1"/>
    <property type="match status" value="1"/>
</dbReference>
<comment type="similarity">
    <text evidence="2 6">Belongs to the class-III pyridoxal-phosphate-dependent aminotransferase family.</text>
</comment>
<dbReference type="GO" id="GO:0047307">
    <property type="term" value="F:diaminobutyrate-pyruvate transaminase activity"/>
    <property type="evidence" value="ECO:0007669"/>
    <property type="project" value="InterPro"/>
</dbReference>
<dbReference type="EC" id="2.6.1.76" evidence="7"/>
<dbReference type="OrthoDB" id="9801052at2"/>
<comment type="function">
    <text evidence="7">Catalyzes reversively the conversion of L-aspartate beta-semialdehyde (ASA) to L-2,4-diaminobutyrate (DABA) by transamination with L-glutamate.</text>
</comment>
<dbReference type="CDD" id="cd00610">
    <property type="entry name" value="OAT_like"/>
    <property type="match status" value="1"/>
</dbReference>
<comment type="cofactor">
    <cofactor evidence="1 7">
        <name>pyridoxal 5'-phosphate</name>
        <dbReference type="ChEBI" id="CHEBI:597326"/>
    </cofactor>
</comment>
<dbReference type="PANTHER" id="PTHR43552">
    <property type="entry name" value="DIAMINOBUTYRATE--2-OXOGLUTARATE AMINOTRANSFERASE"/>
    <property type="match status" value="1"/>
</dbReference>
<keyword evidence="4 7" id="KW-0808">Transferase</keyword>
<dbReference type="InterPro" id="IPR049704">
    <property type="entry name" value="Aminotrans_3_PPA_site"/>
</dbReference>
<evidence type="ECO:0000313" key="8">
    <source>
        <dbReference type="EMBL" id="SDU29149.1"/>
    </source>
</evidence>
<dbReference type="PIRSF" id="PIRSF000521">
    <property type="entry name" value="Transaminase_4ab_Lys_Orn"/>
    <property type="match status" value="1"/>
</dbReference>
<dbReference type="EMBL" id="LT629782">
    <property type="protein sequence ID" value="SDU29149.1"/>
    <property type="molecule type" value="Genomic_DNA"/>
</dbReference>
<keyword evidence="3 7" id="KW-0032">Aminotransferase</keyword>